<dbReference type="EMBL" id="JBJURJ010000028">
    <property type="protein sequence ID" value="MFM9332304.1"/>
    <property type="molecule type" value="Genomic_DNA"/>
</dbReference>
<reference evidence="1" key="1">
    <citation type="submission" date="2024-12" db="EMBL/GenBank/DDBJ databases">
        <authorList>
            <person name="Wu N."/>
        </authorList>
    </citation>
    <scope>NUCLEOTIDE SEQUENCE</scope>
    <source>
        <strain evidence="1">P15</strain>
    </source>
</reference>
<keyword evidence="2" id="KW-1185">Reference proteome</keyword>
<sequence>MPMLIQFQNKVIPVYIKSSKSSKKAIDLLVSALELKVMYGKATIKKCLESLISVEIDGSEAFLHSFNERDSLALSLY</sequence>
<comment type="caution">
    <text evidence="1">The sequence shown here is derived from an EMBL/GenBank/DDBJ whole genome shotgun (WGS) entry which is preliminary data.</text>
</comment>
<proteinExistence type="predicted"/>
<dbReference type="Proteomes" id="UP001631969">
    <property type="component" value="Unassembled WGS sequence"/>
</dbReference>
<evidence type="ECO:0000313" key="2">
    <source>
        <dbReference type="Proteomes" id="UP001631969"/>
    </source>
</evidence>
<organism evidence="1 2">
    <name type="scientific">Paenibacillus mesotrionivorans</name>
    <dbReference type="NCBI Taxonomy" id="3160968"/>
    <lineage>
        <taxon>Bacteria</taxon>
        <taxon>Bacillati</taxon>
        <taxon>Bacillota</taxon>
        <taxon>Bacilli</taxon>
        <taxon>Bacillales</taxon>
        <taxon>Paenibacillaceae</taxon>
        <taxon>Paenibacillus</taxon>
    </lineage>
</organism>
<name>A0ACC7P7S7_9BACL</name>
<gene>
    <name evidence="1" type="ORF">ACI1P1_28815</name>
</gene>
<evidence type="ECO:0000313" key="1">
    <source>
        <dbReference type="EMBL" id="MFM9332304.1"/>
    </source>
</evidence>
<protein>
    <submittedName>
        <fullName evidence="1">Uncharacterized protein</fullName>
    </submittedName>
</protein>
<accession>A0ACC7P7S7</accession>